<sequence>MMTTLIKKNLLRFWKDLEMMLMMINNRGLEISFEKRKPNNLDEFVDALRLFPDDSTCYKYNHAKLKDLNMPICRFTAENNPSIARNFSEENFYGLNNVINLAINSKVTLTKNLWTSKGLIIGANGIIRDIINPNANDYRHKLPSTLLIEFDFYVGPSVVVLIHDFNYSS</sequence>
<reference evidence="1" key="1">
    <citation type="submission" date="2021-02" db="EMBL/GenBank/DDBJ databases">
        <authorList>
            <person name="Nowell W R."/>
        </authorList>
    </citation>
    <scope>NUCLEOTIDE SEQUENCE</scope>
    <source>
        <strain evidence="1">Ploen Becks lab</strain>
    </source>
</reference>
<keyword evidence="2" id="KW-1185">Reference proteome</keyword>
<dbReference type="Proteomes" id="UP000663879">
    <property type="component" value="Unassembled WGS sequence"/>
</dbReference>
<gene>
    <name evidence="1" type="ORF">OXX778_LOCUS17388</name>
</gene>
<accession>A0A814IAA9</accession>
<dbReference type="EMBL" id="CAJNOC010004420">
    <property type="protein sequence ID" value="CAF1021187.1"/>
    <property type="molecule type" value="Genomic_DNA"/>
</dbReference>
<organism evidence="1 2">
    <name type="scientific">Brachionus calyciflorus</name>
    <dbReference type="NCBI Taxonomy" id="104777"/>
    <lineage>
        <taxon>Eukaryota</taxon>
        <taxon>Metazoa</taxon>
        <taxon>Spiralia</taxon>
        <taxon>Gnathifera</taxon>
        <taxon>Rotifera</taxon>
        <taxon>Eurotatoria</taxon>
        <taxon>Monogononta</taxon>
        <taxon>Pseudotrocha</taxon>
        <taxon>Ploima</taxon>
        <taxon>Brachionidae</taxon>
        <taxon>Brachionus</taxon>
    </lineage>
</organism>
<evidence type="ECO:0000313" key="2">
    <source>
        <dbReference type="Proteomes" id="UP000663879"/>
    </source>
</evidence>
<comment type="caution">
    <text evidence="1">The sequence shown here is derived from an EMBL/GenBank/DDBJ whole genome shotgun (WGS) entry which is preliminary data.</text>
</comment>
<protein>
    <submittedName>
        <fullName evidence="1">Uncharacterized protein</fullName>
    </submittedName>
</protein>
<dbReference type="OrthoDB" id="10442887at2759"/>
<proteinExistence type="predicted"/>
<name>A0A814IAA9_9BILA</name>
<evidence type="ECO:0000313" key="1">
    <source>
        <dbReference type="EMBL" id="CAF1021187.1"/>
    </source>
</evidence>
<dbReference type="AlphaFoldDB" id="A0A814IAA9"/>